<dbReference type="PANTHER" id="PTHR33619">
    <property type="entry name" value="POLYSACCHARIDE EXPORT PROTEIN GFCE-RELATED"/>
    <property type="match status" value="1"/>
</dbReference>
<keyword evidence="19" id="KW-1185">Reference proteome</keyword>
<evidence type="ECO:0000256" key="9">
    <source>
        <dbReference type="ARBA" id="ARBA00023065"/>
    </source>
</evidence>
<evidence type="ECO:0000256" key="14">
    <source>
        <dbReference type="ARBA" id="ARBA00023288"/>
    </source>
</evidence>
<keyword evidence="15" id="KW-1133">Transmembrane helix</keyword>
<evidence type="ECO:0000256" key="10">
    <source>
        <dbReference type="ARBA" id="ARBA00023114"/>
    </source>
</evidence>
<dbReference type="Gene3D" id="3.30.1950.10">
    <property type="entry name" value="wza like domain"/>
    <property type="match status" value="1"/>
</dbReference>
<keyword evidence="3" id="KW-0813">Transport</keyword>
<evidence type="ECO:0000256" key="2">
    <source>
        <dbReference type="ARBA" id="ARBA00009450"/>
    </source>
</evidence>
<evidence type="ECO:0000256" key="4">
    <source>
        <dbReference type="ARBA" id="ARBA00022452"/>
    </source>
</evidence>
<evidence type="ECO:0000256" key="8">
    <source>
        <dbReference type="ARBA" id="ARBA00023047"/>
    </source>
</evidence>
<dbReference type="OrthoDB" id="662756at2"/>
<proteinExistence type="inferred from homology"/>
<dbReference type="GO" id="GO:0006811">
    <property type="term" value="P:monoatomic ion transport"/>
    <property type="evidence" value="ECO:0007669"/>
    <property type="project" value="UniProtKB-KW"/>
</dbReference>
<comment type="subcellular location">
    <subcellularLocation>
        <location evidence="1">Cell outer membrane</location>
        <topology evidence="1">Multi-pass membrane protein</topology>
    </subcellularLocation>
</comment>
<dbReference type="PANTHER" id="PTHR33619:SF3">
    <property type="entry name" value="POLYSACCHARIDE EXPORT PROTEIN GFCE-RELATED"/>
    <property type="match status" value="1"/>
</dbReference>
<evidence type="ECO:0000256" key="6">
    <source>
        <dbReference type="ARBA" id="ARBA00022692"/>
    </source>
</evidence>
<sequence length="253" mass="28147">MKKISLLFLLLLALTQVSCVSKKKYYYLQGDYNMGNAAANYEPIIQKDDRISIVVMTYQRELSEPFNLSMGGNGNVGGGNIMNNPNAGYLVDSEGTIDFPTLGKLSVAGYTIEQLRLMLTDKLKAYLVDPIINIRILNFKVTVLGAVLNPGVKSFNTNRVTILDVLAESGDVSPFGRRQEVLIIRDYQGVKSFNTIDLTKADLVNSPFFYMDQNDVVYVRERKAKIDATALPNLPIIVSSISFLTTMILLLTR</sequence>
<keyword evidence="14" id="KW-0449">Lipoprotein</keyword>
<dbReference type="Proteomes" id="UP000184147">
    <property type="component" value="Unassembled WGS sequence"/>
</dbReference>
<feature type="transmembrane region" description="Helical" evidence="15">
    <location>
        <begin position="230"/>
        <end position="251"/>
    </location>
</feature>
<dbReference type="GO" id="GO:0015159">
    <property type="term" value="F:polysaccharide transmembrane transporter activity"/>
    <property type="evidence" value="ECO:0007669"/>
    <property type="project" value="InterPro"/>
</dbReference>
<dbReference type="AlphaFoldDB" id="A0A1M5CPL7"/>
<dbReference type="STRING" id="1124188.SAMN05444377_11276"/>
<accession>A0A1M5CPL7</accession>
<dbReference type="EMBL" id="FQVQ01000012">
    <property type="protein sequence ID" value="SHF56342.1"/>
    <property type="molecule type" value="Genomic_DNA"/>
</dbReference>
<dbReference type="Pfam" id="PF02563">
    <property type="entry name" value="Poly_export"/>
    <property type="match status" value="1"/>
</dbReference>
<keyword evidence="4" id="KW-1134">Transmembrane beta strand</keyword>
<name>A0A1M5CPL7_9FLAO</name>
<dbReference type="GO" id="GO:0009279">
    <property type="term" value="C:cell outer membrane"/>
    <property type="evidence" value="ECO:0007669"/>
    <property type="project" value="UniProtKB-SubCell"/>
</dbReference>
<dbReference type="InterPro" id="IPR054765">
    <property type="entry name" value="SLBB_dom"/>
</dbReference>
<comment type="similarity">
    <text evidence="2">Belongs to the BexD/CtrA/VexA family.</text>
</comment>
<keyword evidence="13" id="KW-0998">Cell outer membrane</keyword>
<evidence type="ECO:0000256" key="3">
    <source>
        <dbReference type="ARBA" id="ARBA00022448"/>
    </source>
</evidence>
<evidence type="ECO:0000313" key="18">
    <source>
        <dbReference type="EMBL" id="SHF56342.1"/>
    </source>
</evidence>
<reference evidence="18 19" key="1">
    <citation type="submission" date="2016-11" db="EMBL/GenBank/DDBJ databases">
        <authorList>
            <person name="Jaros S."/>
            <person name="Januszkiewicz K."/>
            <person name="Wedrychowicz H."/>
        </authorList>
    </citation>
    <scope>NUCLEOTIDE SEQUENCE [LARGE SCALE GENOMIC DNA]</scope>
    <source>
        <strain evidence="18 19">DSM 25660</strain>
    </source>
</reference>
<evidence type="ECO:0000256" key="7">
    <source>
        <dbReference type="ARBA" id="ARBA00022729"/>
    </source>
</evidence>
<evidence type="ECO:0000256" key="12">
    <source>
        <dbReference type="ARBA" id="ARBA00023139"/>
    </source>
</evidence>
<keyword evidence="11 15" id="KW-0472">Membrane</keyword>
<dbReference type="GO" id="GO:0046930">
    <property type="term" value="C:pore complex"/>
    <property type="evidence" value="ECO:0007669"/>
    <property type="project" value="UniProtKB-KW"/>
</dbReference>
<dbReference type="InterPro" id="IPR003715">
    <property type="entry name" value="Poly_export_N"/>
</dbReference>
<evidence type="ECO:0000256" key="13">
    <source>
        <dbReference type="ARBA" id="ARBA00023237"/>
    </source>
</evidence>
<evidence type="ECO:0000313" key="19">
    <source>
        <dbReference type="Proteomes" id="UP000184147"/>
    </source>
</evidence>
<protein>
    <submittedName>
        <fullName evidence="18">Polysaccharide export outer membrane protein</fullName>
    </submittedName>
</protein>
<evidence type="ECO:0000256" key="15">
    <source>
        <dbReference type="SAM" id="Phobius"/>
    </source>
</evidence>
<gene>
    <name evidence="18" type="ORF">SAMN05444377_11276</name>
</gene>
<keyword evidence="7" id="KW-0732">Signal</keyword>
<dbReference type="InterPro" id="IPR049712">
    <property type="entry name" value="Poly_export"/>
</dbReference>
<evidence type="ECO:0000259" key="17">
    <source>
        <dbReference type="Pfam" id="PF22461"/>
    </source>
</evidence>
<evidence type="ECO:0000256" key="5">
    <source>
        <dbReference type="ARBA" id="ARBA00022597"/>
    </source>
</evidence>
<evidence type="ECO:0000256" key="11">
    <source>
        <dbReference type="ARBA" id="ARBA00023136"/>
    </source>
</evidence>
<dbReference type="Pfam" id="PF22461">
    <property type="entry name" value="SLBB_2"/>
    <property type="match status" value="1"/>
</dbReference>
<keyword evidence="10" id="KW-0626">Porin</keyword>
<keyword evidence="12" id="KW-0564">Palmitate</keyword>
<keyword evidence="5" id="KW-0762">Sugar transport</keyword>
<evidence type="ECO:0000256" key="1">
    <source>
        <dbReference type="ARBA" id="ARBA00004571"/>
    </source>
</evidence>
<keyword evidence="9" id="KW-0406">Ion transport</keyword>
<dbReference type="RefSeq" id="WP_073364023.1">
    <property type="nucleotide sequence ID" value="NZ_FQVQ01000012.1"/>
</dbReference>
<organism evidence="18 19">
    <name type="scientific">Flavobacterium fontis</name>
    <dbReference type="NCBI Taxonomy" id="1124188"/>
    <lineage>
        <taxon>Bacteria</taxon>
        <taxon>Pseudomonadati</taxon>
        <taxon>Bacteroidota</taxon>
        <taxon>Flavobacteriia</taxon>
        <taxon>Flavobacteriales</taxon>
        <taxon>Flavobacteriaceae</taxon>
        <taxon>Flavobacterium</taxon>
    </lineage>
</organism>
<feature type="domain" description="SLBB" evidence="17">
    <location>
        <begin position="140"/>
        <end position="219"/>
    </location>
</feature>
<dbReference type="GO" id="GO:0015288">
    <property type="term" value="F:porin activity"/>
    <property type="evidence" value="ECO:0007669"/>
    <property type="project" value="UniProtKB-KW"/>
</dbReference>
<keyword evidence="8" id="KW-0625">Polysaccharide transport</keyword>
<feature type="domain" description="Polysaccharide export protein N-terminal" evidence="16">
    <location>
        <begin position="38"/>
        <end position="136"/>
    </location>
</feature>
<evidence type="ECO:0000259" key="16">
    <source>
        <dbReference type="Pfam" id="PF02563"/>
    </source>
</evidence>
<keyword evidence="6 15" id="KW-0812">Transmembrane</keyword>